<comment type="subcellular location">
    <subcellularLocation>
        <location evidence="1 6">Nucleus</location>
    </subcellularLocation>
</comment>
<dbReference type="PROSITE" id="PS50960">
    <property type="entry name" value="HTH_PSQ"/>
    <property type="match status" value="1"/>
</dbReference>
<name>A0AAV5UJH0_9BILA</name>
<dbReference type="EMBL" id="BTSX01000006">
    <property type="protein sequence ID" value="GMT06767.1"/>
    <property type="molecule type" value="Genomic_DNA"/>
</dbReference>
<evidence type="ECO:0000256" key="4">
    <source>
        <dbReference type="ARBA" id="ARBA00023163"/>
    </source>
</evidence>
<feature type="compositionally biased region" description="Polar residues" evidence="7">
    <location>
        <begin position="105"/>
        <end position="132"/>
    </location>
</feature>
<dbReference type="Pfam" id="PF05225">
    <property type="entry name" value="HTH_psq"/>
    <property type="match status" value="1"/>
</dbReference>
<dbReference type="InterPro" id="IPR007889">
    <property type="entry name" value="HTH_Psq"/>
</dbReference>
<evidence type="ECO:0000256" key="3">
    <source>
        <dbReference type="ARBA" id="ARBA00023125"/>
    </source>
</evidence>
<reference evidence="9" key="1">
    <citation type="submission" date="2023-10" db="EMBL/GenBank/DDBJ databases">
        <title>Genome assembly of Pristionchus species.</title>
        <authorList>
            <person name="Yoshida K."/>
            <person name="Sommer R.J."/>
        </authorList>
    </citation>
    <scope>NUCLEOTIDE SEQUENCE</scope>
    <source>
        <strain evidence="9">RS0144</strain>
    </source>
</reference>
<accession>A0AAV5UJH0</accession>
<dbReference type="GO" id="GO:0003677">
    <property type="term" value="F:DNA binding"/>
    <property type="evidence" value="ECO:0007669"/>
    <property type="project" value="UniProtKB-UniRule"/>
</dbReference>
<feature type="region of interest" description="Disordered" evidence="7">
    <location>
        <begin position="1"/>
        <end position="48"/>
    </location>
</feature>
<keyword evidence="2" id="KW-0805">Transcription regulation</keyword>
<keyword evidence="4" id="KW-0804">Transcription</keyword>
<gene>
    <name evidence="9" type="ORF">PENTCL1PPCAC_28941</name>
</gene>
<dbReference type="GO" id="GO:0006357">
    <property type="term" value="P:regulation of transcription by RNA polymerase II"/>
    <property type="evidence" value="ECO:0007669"/>
    <property type="project" value="TreeGrafter"/>
</dbReference>
<evidence type="ECO:0000256" key="1">
    <source>
        <dbReference type="ARBA" id="ARBA00004123"/>
    </source>
</evidence>
<dbReference type="AlphaFoldDB" id="A0AAV5UJH0"/>
<evidence type="ECO:0000256" key="6">
    <source>
        <dbReference type="PROSITE-ProRule" id="PRU00320"/>
    </source>
</evidence>
<organism evidence="9 10">
    <name type="scientific">Pristionchus entomophagus</name>
    <dbReference type="NCBI Taxonomy" id="358040"/>
    <lineage>
        <taxon>Eukaryota</taxon>
        <taxon>Metazoa</taxon>
        <taxon>Ecdysozoa</taxon>
        <taxon>Nematoda</taxon>
        <taxon>Chromadorea</taxon>
        <taxon>Rhabditida</taxon>
        <taxon>Rhabditina</taxon>
        <taxon>Diplogasteromorpha</taxon>
        <taxon>Diplogasteroidea</taxon>
        <taxon>Neodiplogasteridae</taxon>
        <taxon>Pristionchus</taxon>
    </lineage>
</organism>
<evidence type="ECO:0000256" key="2">
    <source>
        <dbReference type="ARBA" id="ARBA00023015"/>
    </source>
</evidence>
<keyword evidence="5 6" id="KW-0539">Nucleus</keyword>
<keyword evidence="10" id="KW-1185">Reference proteome</keyword>
<evidence type="ECO:0000256" key="5">
    <source>
        <dbReference type="ARBA" id="ARBA00023242"/>
    </source>
</evidence>
<comment type="caution">
    <text evidence="9">The sequence shown here is derived from an EMBL/GenBank/DDBJ whole genome shotgun (WGS) entry which is preliminary data.</text>
</comment>
<feature type="non-terminal residue" evidence="9">
    <location>
        <position position="1"/>
    </location>
</feature>
<feature type="compositionally biased region" description="Basic and acidic residues" evidence="7">
    <location>
        <begin position="85"/>
        <end position="95"/>
    </location>
</feature>
<dbReference type="InterPro" id="IPR009057">
    <property type="entry name" value="Homeodomain-like_sf"/>
</dbReference>
<dbReference type="Proteomes" id="UP001432027">
    <property type="component" value="Unassembled WGS sequence"/>
</dbReference>
<evidence type="ECO:0000313" key="9">
    <source>
        <dbReference type="EMBL" id="GMT06767.1"/>
    </source>
</evidence>
<dbReference type="PANTHER" id="PTHR21545:SF13">
    <property type="entry name" value="ECDYSONE-INDUCED PROTEIN 93F, ISOFORM C"/>
    <property type="match status" value="1"/>
</dbReference>
<dbReference type="GO" id="GO:0005634">
    <property type="term" value="C:nucleus"/>
    <property type="evidence" value="ECO:0007669"/>
    <property type="project" value="UniProtKB-SubCell"/>
</dbReference>
<sequence>AAEPVEKQNGSAMLDADLAAVSPSSGGGSSSDWKKQRPKRGQYRKYDKEALDEAVQSVRRGEMSVHRAGSYYGVPHSTLEYKVKERNLAKPKPRDGSLPSEDGDSSPSPNQDSQGNNNTNEQLFATQFTTVV</sequence>
<feature type="region of interest" description="Disordered" evidence="7">
    <location>
        <begin position="85"/>
        <end position="132"/>
    </location>
</feature>
<protein>
    <recommendedName>
        <fullName evidence="8">HTH psq-type domain-containing protein</fullName>
    </recommendedName>
</protein>
<dbReference type="PANTHER" id="PTHR21545">
    <property type="entry name" value="TRANSCRIPTION FACTOR MLR1/2"/>
    <property type="match status" value="1"/>
</dbReference>
<dbReference type="SUPFAM" id="SSF46689">
    <property type="entry name" value="Homeodomain-like"/>
    <property type="match status" value="1"/>
</dbReference>
<evidence type="ECO:0000259" key="8">
    <source>
        <dbReference type="PROSITE" id="PS50960"/>
    </source>
</evidence>
<evidence type="ECO:0000256" key="7">
    <source>
        <dbReference type="SAM" id="MobiDB-lite"/>
    </source>
</evidence>
<dbReference type="Gene3D" id="1.10.10.60">
    <property type="entry name" value="Homeodomain-like"/>
    <property type="match status" value="1"/>
</dbReference>
<dbReference type="FunFam" id="1.10.10.60:FF:000019">
    <property type="entry name" value="Ligand-dependent corepressor isoform 1"/>
    <property type="match status" value="1"/>
</dbReference>
<keyword evidence="3 6" id="KW-0238">DNA-binding</keyword>
<proteinExistence type="predicted"/>
<feature type="DNA-binding region" description="H-T-H motif" evidence="6">
    <location>
        <begin position="65"/>
        <end position="85"/>
    </location>
</feature>
<feature type="domain" description="HTH psq-type" evidence="8">
    <location>
        <begin position="37"/>
        <end position="89"/>
    </location>
</feature>
<evidence type="ECO:0000313" key="10">
    <source>
        <dbReference type="Proteomes" id="UP001432027"/>
    </source>
</evidence>